<dbReference type="Pfam" id="PF13377">
    <property type="entry name" value="Peripla_BP_3"/>
    <property type="match status" value="1"/>
</dbReference>
<dbReference type="InterPro" id="IPR028082">
    <property type="entry name" value="Peripla_BP_I"/>
</dbReference>
<evidence type="ECO:0000259" key="4">
    <source>
        <dbReference type="PROSITE" id="PS50932"/>
    </source>
</evidence>
<evidence type="ECO:0000313" key="5">
    <source>
        <dbReference type="EMBL" id="MCY1137592.1"/>
    </source>
</evidence>
<dbReference type="PANTHER" id="PTHR30146">
    <property type="entry name" value="LACI-RELATED TRANSCRIPTIONAL REPRESSOR"/>
    <property type="match status" value="1"/>
</dbReference>
<keyword evidence="6" id="KW-1185">Reference proteome</keyword>
<dbReference type="Gene3D" id="3.40.50.2300">
    <property type="match status" value="2"/>
</dbReference>
<keyword evidence="2 5" id="KW-0238">DNA-binding</keyword>
<dbReference type="Proteomes" id="UP001151002">
    <property type="component" value="Unassembled WGS sequence"/>
</dbReference>
<dbReference type="InterPro" id="IPR046335">
    <property type="entry name" value="LacI/GalR-like_sensor"/>
</dbReference>
<gene>
    <name evidence="5" type="ORF">OWR29_06230</name>
</gene>
<dbReference type="SMART" id="SM00354">
    <property type="entry name" value="HTH_LACI"/>
    <property type="match status" value="1"/>
</dbReference>
<proteinExistence type="predicted"/>
<sequence>MTSHRPTMNDVARTAGVSLKTVSRVVNGETTVAPDLAARVHAAVESLDYRPHVGASMLRRNDRRTRTIGLLLDDVSHPFSAALHRAVEDQARARGIQVLTGSLDQDPVREQTLAEAFAERQTDGLILAPTGADSGHLGAHTGLPVVFVDRTPTGAAGDTVVSTNVSGAAGAVRHLIAQGHRSIGFLGGHQHLSTTRDRHRGYLRALGSRAGPAVHDLHDPTDAERAAVAMLRGPHPPTALFTTQSMVTLGVVRALRRLSRERSVALVGFDDFPLADLLEPPVTVVAQDPARMGRTAAAALFERIEGYDGPPREIRIPTTLIPRGSGELPI</sequence>
<accession>A0ABT4AUS7</accession>
<evidence type="ECO:0000256" key="2">
    <source>
        <dbReference type="ARBA" id="ARBA00023125"/>
    </source>
</evidence>
<dbReference type="CDD" id="cd01392">
    <property type="entry name" value="HTH_LacI"/>
    <property type="match status" value="1"/>
</dbReference>
<organism evidence="5 6">
    <name type="scientific">Paractinoplanes pyxinae</name>
    <dbReference type="NCBI Taxonomy" id="2997416"/>
    <lineage>
        <taxon>Bacteria</taxon>
        <taxon>Bacillati</taxon>
        <taxon>Actinomycetota</taxon>
        <taxon>Actinomycetes</taxon>
        <taxon>Micromonosporales</taxon>
        <taxon>Micromonosporaceae</taxon>
        <taxon>Paractinoplanes</taxon>
    </lineage>
</organism>
<dbReference type="InterPro" id="IPR000843">
    <property type="entry name" value="HTH_LacI"/>
</dbReference>
<evidence type="ECO:0000256" key="3">
    <source>
        <dbReference type="ARBA" id="ARBA00023163"/>
    </source>
</evidence>
<dbReference type="PROSITE" id="PS50932">
    <property type="entry name" value="HTH_LACI_2"/>
    <property type="match status" value="1"/>
</dbReference>
<evidence type="ECO:0000313" key="6">
    <source>
        <dbReference type="Proteomes" id="UP001151002"/>
    </source>
</evidence>
<dbReference type="EMBL" id="JAPNTZ010000002">
    <property type="protein sequence ID" value="MCY1137592.1"/>
    <property type="molecule type" value="Genomic_DNA"/>
</dbReference>
<reference evidence="5" key="1">
    <citation type="submission" date="2022-11" db="EMBL/GenBank/DDBJ databases">
        <authorList>
            <person name="Somphong A."/>
            <person name="Phongsopitanun W."/>
        </authorList>
    </citation>
    <scope>NUCLEOTIDE SEQUENCE</scope>
    <source>
        <strain evidence="5">Pm04-4</strain>
    </source>
</reference>
<dbReference type="PROSITE" id="PS00356">
    <property type="entry name" value="HTH_LACI_1"/>
    <property type="match status" value="1"/>
</dbReference>
<dbReference type="Gene3D" id="1.10.260.40">
    <property type="entry name" value="lambda repressor-like DNA-binding domains"/>
    <property type="match status" value="1"/>
</dbReference>
<comment type="caution">
    <text evidence="5">The sequence shown here is derived from an EMBL/GenBank/DDBJ whole genome shotgun (WGS) entry which is preliminary data.</text>
</comment>
<dbReference type="SUPFAM" id="SSF53822">
    <property type="entry name" value="Periplasmic binding protein-like I"/>
    <property type="match status" value="1"/>
</dbReference>
<dbReference type="PANTHER" id="PTHR30146:SF109">
    <property type="entry name" value="HTH-TYPE TRANSCRIPTIONAL REGULATOR GALS"/>
    <property type="match status" value="1"/>
</dbReference>
<evidence type="ECO:0000256" key="1">
    <source>
        <dbReference type="ARBA" id="ARBA00023015"/>
    </source>
</evidence>
<protein>
    <submittedName>
        <fullName evidence="5">LacI family DNA-binding transcriptional regulator</fullName>
    </submittedName>
</protein>
<name>A0ABT4AUS7_9ACTN</name>
<keyword evidence="1" id="KW-0805">Transcription regulation</keyword>
<dbReference type="SUPFAM" id="SSF47413">
    <property type="entry name" value="lambda repressor-like DNA-binding domains"/>
    <property type="match status" value="1"/>
</dbReference>
<feature type="domain" description="HTH lacI-type" evidence="4">
    <location>
        <begin position="6"/>
        <end position="60"/>
    </location>
</feature>
<dbReference type="GO" id="GO:0003677">
    <property type="term" value="F:DNA binding"/>
    <property type="evidence" value="ECO:0007669"/>
    <property type="project" value="UniProtKB-KW"/>
</dbReference>
<dbReference type="Pfam" id="PF00356">
    <property type="entry name" value="LacI"/>
    <property type="match status" value="1"/>
</dbReference>
<dbReference type="RefSeq" id="WP_267561541.1">
    <property type="nucleotide sequence ID" value="NZ_JAPNTZ010000002.1"/>
</dbReference>
<dbReference type="InterPro" id="IPR010982">
    <property type="entry name" value="Lambda_DNA-bd_dom_sf"/>
</dbReference>
<keyword evidence="3" id="KW-0804">Transcription</keyword>
<dbReference type="PRINTS" id="PR00036">
    <property type="entry name" value="HTHLACI"/>
</dbReference>
<dbReference type="CDD" id="cd06267">
    <property type="entry name" value="PBP1_LacI_sugar_binding-like"/>
    <property type="match status" value="1"/>
</dbReference>